<reference evidence="2 3" key="1">
    <citation type="submission" date="2016-12" db="EMBL/GenBank/DDBJ databases">
        <authorList>
            <person name="Song W.-J."/>
            <person name="Kurnit D.M."/>
        </authorList>
    </citation>
    <scope>NUCLEOTIDE SEQUENCE [LARGE SCALE GENOMIC DNA]</scope>
    <source>
        <strain evidence="2 3">PCL1601</strain>
    </source>
</reference>
<organism evidence="2 3">
    <name type="scientific">Pseudomonas chlororaphis</name>
    <dbReference type="NCBI Taxonomy" id="587753"/>
    <lineage>
        <taxon>Bacteria</taxon>
        <taxon>Pseudomonadati</taxon>
        <taxon>Pseudomonadota</taxon>
        <taxon>Gammaproteobacteria</taxon>
        <taxon>Pseudomonadales</taxon>
        <taxon>Pseudomonadaceae</taxon>
        <taxon>Pseudomonas</taxon>
    </lineage>
</organism>
<dbReference type="PROSITE" id="PS51354">
    <property type="entry name" value="GLUTAREDOXIN_2"/>
    <property type="match status" value="1"/>
</dbReference>
<protein>
    <submittedName>
        <fullName evidence="2">NrdH-redoxin</fullName>
    </submittedName>
</protein>
<dbReference type="Proteomes" id="UP000185578">
    <property type="component" value="Unassembled WGS sequence"/>
</dbReference>
<dbReference type="InterPro" id="IPR051548">
    <property type="entry name" value="Grx-like_ET"/>
</dbReference>
<name>A0A1Q8EW42_9PSED</name>
<comment type="caution">
    <text evidence="2">The sequence shown here is derived from an EMBL/GenBank/DDBJ whole genome shotgun (WGS) entry which is preliminary data.</text>
</comment>
<dbReference type="OrthoDB" id="8991911at2"/>
<dbReference type="PANTHER" id="PTHR34386:SF1">
    <property type="entry name" value="GLUTAREDOXIN-LIKE PROTEIN NRDH"/>
    <property type="match status" value="1"/>
</dbReference>
<sequence length="123" mass="13746">MLQGVLKKFLLILLVVVAYQNWGKIERLLNPSQVASEQIRANARVVLYATDWCGYCKATRRFLDQKGIAFREFDIEKDAEARKAYEALGGRGIPILDVNGTLIRTYDPDAILGALKPPVANPL</sequence>
<dbReference type="GO" id="GO:0009055">
    <property type="term" value="F:electron transfer activity"/>
    <property type="evidence" value="ECO:0007669"/>
    <property type="project" value="TreeGrafter"/>
</dbReference>
<dbReference type="GO" id="GO:0045454">
    <property type="term" value="P:cell redox homeostasis"/>
    <property type="evidence" value="ECO:0007669"/>
    <property type="project" value="TreeGrafter"/>
</dbReference>
<dbReference type="InterPro" id="IPR036249">
    <property type="entry name" value="Thioredoxin-like_sf"/>
</dbReference>
<evidence type="ECO:0000259" key="1">
    <source>
        <dbReference type="Pfam" id="PF00462"/>
    </source>
</evidence>
<gene>
    <name evidence="2" type="ORF">BTN82_04730</name>
</gene>
<dbReference type="InterPro" id="IPR002109">
    <property type="entry name" value="Glutaredoxin"/>
</dbReference>
<dbReference type="EMBL" id="MSCT01000005">
    <property type="protein sequence ID" value="OLF56017.1"/>
    <property type="molecule type" value="Genomic_DNA"/>
</dbReference>
<dbReference type="SUPFAM" id="SSF52833">
    <property type="entry name" value="Thioredoxin-like"/>
    <property type="match status" value="1"/>
</dbReference>
<dbReference type="AlphaFoldDB" id="A0A1Q8EW42"/>
<dbReference type="CDD" id="cd02976">
    <property type="entry name" value="NrdH"/>
    <property type="match status" value="1"/>
</dbReference>
<accession>A0A1Q8EW42</accession>
<dbReference type="Pfam" id="PF00462">
    <property type="entry name" value="Glutaredoxin"/>
    <property type="match status" value="1"/>
</dbReference>
<feature type="domain" description="Glutaredoxin" evidence="1">
    <location>
        <begin position="45"/>
        <end position="103"/>
    </location>
</feature>
<proteinExistence type="predicted"/>
<dbReference type="Gene3D" id="3.40.30.10">
    <property type="entry name" value="Glutaredoxin"/>
    <property type="match status" value="1"/>
</dbReference>
<evidence type="ECO:0000313" key="3">
    <source>
        <dbReference type="Proteomes" id="UP000185578"/>
    </source>
</evidence>
<dbReference type="RefSeq" id="WP_075118002.1">
    <property type="nucleotide sequence ID" value="NZ_MSCT01000005.1"/>
</dbReference>
<evidence type="ECO:0000313" key="2">
    <source>
        <dbReference type="EMBL" id="OLF56017.1"/>
    </source>
</evidence>
<dbReference type="PANTHER" id="PTHR34386">
    <property type="entry name" value="GLUTAREDOXIN"/>
    <property type="match status" value="1"/>
</dbReference>